<dbReference type="WBParaSite" id="RSKR_0000401700.1">
    <property type="protein sequence ID" value="RSKR_0000401700.1"/>
    <property type="gene ID" value="RSKR_0000401700"/>
</dbReference>
<accession>A0AC35TT77</accession>
<dbReference type="Proteomes" id="UP000095286">
    <property type="component" value="Unplaced"/>
</dbReference>
<evidence type="ECO:0000313" key="1">
    <source>
        <dbReference type="Proteomes" id="UP000095286"/>
    </source>
</evidence>
<protein>
    <submittedName>
        <fullName evidence="2">C2 domain-containing protein</fullName>
    </submittedName>
</protein>
<proteinExistence type="predicted"/>
<evidence type="ECO:0000313" key="2">
    <source>
        <dbReference type="WBParaSite" id="RSKR_0000401700.1"/>
    </source>
</evidence>
<reference evidence="2" key="1">
    <citation type="submission" date="2016-11" db="UniProtKB">
        <authorList>
            <consortium name="WormBaseParasite"/>
        </authorList>
    </citation>
    <scope>IDENTIFICATION</scope>
    <source>
        <strain evidence="2">KR3021</strain>
    </source>
</reference>
<name>A0AC35TT77_9BILA</name>
<sequence>MFIPLIPDVDMTSLYFPEPDGVVLINLLSARNLENKDINLLQFKDKSDPYCKINLGKFMFRSKTVNNDLNPKFNEEYEAVVEDANIQTIRFELFDCDTTSSDEELGKLAIKLDGIKEAKSINKWYYLDACKHGEIHLGFEWILLKKEIEYLYKPLYLKDSKLYGKNVYNKEARCLLLIFVDSVNSLPCTKANVHPSPFITLELDKTIQKTPTKLNTICPIFQSKFSFFFAGPEDKTLKVVCKDDGSKKTLGELEIKINTLFTQPNMEFFQQIFYLTYGINQSSIILTAKLRVLEPAIMSKEKDGIDQFYGTGQHIERASKTDAFSPIIDMIPNNSTTTVLNQDTVEQITKGNGHIHVARPAVSVDTSHLHSPIKSMKSPGSVNSLMSESGSNVSRRKGILSKLTTKKHEMIKNALDFTLNNRELPQIEICLDYDKEKFLLQLEVISLKDLFPLEKNGHIQSYVNIKLFQIGKEGAVSKQSTHVVEDSCSPHFSAIFNFAIIPSHLPNYVLRFEVKDGINYGFKKPPVLAWGDYKLNDFNSDQKLVNYCMKLKQSADGR</sequence>
<organism evidence="1 2">
    <name type="scientific">Rhabditophanes sp. KR3021</name>
    <dbReference type="NCBI Taxonomy" id="114890"/>
    <lineage>
        <taxon>Eukaryota</taxon>
        <taxon>Metazoa</taxon>
        <taxon>Ecdysozoa</taxon>
        <taxon>Nematoda</taxon>
        <taxon>Chromadorea</taxon>
        <taxon>Rhabditida</taxon>
        <taxon>Tylenchina</taxon>
        <taxon>Panagrolaimomorpha</taxon>
        <taxon>Strongyloidoidea</taxon>
        <taxon>Alloionematidae</taxon>
        <taxon>Rhabditophanes</taxon>
    </lineage>
</organism>